<accession>A2FXP6</accession>
<dbReference type="Proteomes" id="UP000001542">
    <property type="component" value="Unassembled WGS sequence"/>
</dbReference>
<protein>
    <submittedName>
        <fullName evidence="2">Uncharacterized protein</fullName>
    </submittedName>
</protein>
<dbReference type="KEGG" id="tva:4748008"/>
<reference evidence="2" key="1">
    <citation type="submission" date="2006-10" db="EMBL/GenBank/DDBJ databases">
        <authorList>
            <person name="Amadeo P."/>
            <person name="Zhao Q."/>
            <person name="Wortman J."/>
            <person name="Fraser-Liggett C."/>
            <person name="Carlton J."/>
        </authorList>
    </citation>
    <scope>NUCLEOTIDE SEQUENCE</scope>
    <source>
        <strain evidence="2">G3</strain>
    </source>
</reference>
<evidence type="ECO:0000313" key="2">
    <source>
        <dbReference type="EMBL" id="EAX90325.1"/>
    </source>
</evidence>
<organism evidence="2 3">
    <name type="scientific">Trichomonas vaginalis (strain ATCC PRA-98 / G3)</name>
    <dbReference type="NCBI Taxonomy" id="412133"/>
    <lineage>
        <taxon>Eukaryota</taxon>
        <taxon>Metamonada</taxon>
        <taxon>Parabasalia</taxon>
        <taxon>Trichomonadida</taxon>
        <taxon>Trichomonadidae</taxon>
        <taxon>Trichomonas</taxon>
    </lineage>
</organism>
<gene>
    <name evidence="2" type="ORF">TVAG_234180</name>
</gene>
<dbReference type="OrthoDB" id="10551583at2759"/>
<dbReference type="RefSeq" id="XP_001303255.1">
    <property type="nucleotide sequence ID" value="XM_001303254.1"/>
</dbReference>
<dbReference type="AlphaFoldDB" id="A2FXP6"/>
<dbReference type="EMBL" id="DS114118">
    <property type="protein sequence ID" value="EAX90325.1"/>
    <property type="molecule type" value="Genomic_DNA"/>
</dbReference>
<evidence type="ECO:0000313" key="3">
    <source>
        <dbReference type="Proteomes" id="UP000001542"/>
    </source>
</evidence>
<reference evidence="2" key="2">
    <citation type="journal article" date="2007" name="Science">
        <title>Draft genome sequence of the sexually transmitted pathogen Trichomonas vaginalis.</title>
        <authorList>
            <person name="Carlton J.M."/>
            <person name="Hirt R.P."/>
            <person name="Silva J.C."/>
            <person name="Delcher A.L."/>
            <person name="Schatz M."/>
            <person name="Zhao Q."/>
            <person name="Wortman J.R."/>
            <person name="Bidwell S.L."/>
            <person name="Alsmark U.C.M."/>
            <person name="Besteiro S."/>
            <person name="Sicheritz-Ponten T."/>
            <person name="Noel C.J."/>
            <person name="Dacks J.B."/>
            <person name="Foster P.G."/>
            <person name="Simillion C."/>
            <person name="Van de Peer Y."/>
            <person name="Miranda-Saavedra D."/>
            <person name="Barton G.J."/>
            <person name="Westrop G.D."/>
            <person name="Mueller S."/>
            <person name="Dessi D."/>
            <person name="Fiori P.L."/>
            <person name="Ren Q."/>
            <person name="Paulsen I."/>
            <person name="Zhang H."/>
            <person name="Bastida-Corcuera F.D."/>
            <person name="Simoes-Barbosa A."/>
            <person name="Brown M.T."/>
            <person name="Hayes R.D."/>
            <person name="Mukherjee M."/>
            <person name="Okumura C.Y."/>
            <person name="Schneider R."/>
            <person name="Smith A.J."/>
            <person name="Vanacova S."/>
            <person name="Villalvazo M."/>
            <person name="Haas B.J."/>
            <person name="Pertea M."/>
            <person name="Feldblyum T.V."/>
            <person name="Utterback T.R."/>
            <person name="Shu C.L."/>
            <person name="Osoegawa K."/>
            <person name="de Jong P.J."/>
            <person name="Hrdy I."/>
            <person name="Horvathova L."/>
            <person name="Zubacova Z."/>
            <person name="Dolezal P."/>
            <person name="Malik S.B."/>
            <person name="Logsdon J.M. Jr."/>
            <person name="Henze K."/>
            <person name="Gupta A."/>
            <person name="Wang C.C."/>
            <person name="Dunne R.L."/>
            <person name="Upcroft J.A."/>
            <person name="Upcroft P."/>
            <person name="White O."/>
            <person name="Salzberg S.L."/>
            <person name="Tang P."/>
            <person name="Chiu C.-H."/>
            <person name="Lee Y.-S."/>
            <person name="Embley T.M."/>
            <person name="Coombs G.H."/>
            <person name="Mottram J.C."/>
            <person name="Tachezy J."/>
            <person name="Fraser-Liggett C.M."/>
            <person name="Johnson P.J."/>
        </authorList>
    </citation>
    <scope>NUCLEOTIDE SEQUENCE [LARGE SCALE GENOMIC DNA]</scope>
    <source>
        <strain evidence="2">G3</strain>
    </source>
</reference>
<dbReference type="VEuPathDB" id="TrichDB:TVAGG3_0164840"/>
<dbReference type="VEuPathDB" id="TrichDB:TVAG_234180"/>
<name>A2FXP6_TRIV3</name>
<evidence type="ECO:0000256" key="1">
    <source>
        <dbReference type="SAM" id="MobiDB-lite"/>
    </source>
</evidence>
<proteinExistence type="predicted"/>
<dbReference type="SMR" id="A2FXP6"/>
<sequence>MTAIPKEFQDYAHYFYSGLCLEPINKSAAIVLYHVFIDSCKEIDSSTGETKNFIKLFTEKLPKFPVDGPREVEFVANELYGALQEKLSAGIINSHMPDQFVLCSVLYSIVEGEQAMSREIKCHLACSKLIRLLQQFTPPKKEEDAKPEAENEENKEIIEEQPQKEDVQERVYHIDVSKPILQQPQLGESYNATEIRQYFKDIGIPIQSGITHPTKVHQAIQKNLDLGASCIKNGDRELGLSYLRTAQKIWATGVPQ</sequence>
<feature type="region of interest" description="Disordered" evidence="1">
    <location>
        <begin position="139"/>
        <end position="164"/>
    </location>
</feature>
<dbReference type="InParanoid" id="A2FXP6"/>
<keyword evidence="3" id="KW-1185">Reference proteome</keyword>